<keyword evidence="3" id="KW-1185">Reference proteome</keyword>
<feature type="compositionally biased region" description="Acidic residues" evidence="1">
    <location>
        <begin position="22"/>
        <end position="32"/>
    </location>
</feature>
<dbReference type="EMBL" id="JAEFCI010000785">
    <property type="protein sequence ID" value="KAG5463332.1"/>
    <property type="molecule type" value="Genomic_DNA"/>
</dbReference>
<evidence type="ECO:0000313" key="2">
    <source>
        <dbReference type="EMBL" id="KAG5463332.1"/>
    </source>
</evidence>
<protein>
    <submittedName>
        <fullName evidence="2">Uncharacterized protein</fullName>
    </submittedName>
</protein>
<evidence type="ECO:0000256" key="1">
    <source>
        <dbReference type="SAM" id="MobiDB-lite"/>
    </source>
</evidence>
<proteinExistence type="predicted"/>
<gene>
    <name evidence="2" type="ORF">BJ554DRAFT_93</name>
</gene>
<sequence length="165" mass="16931">MALPQRFPARGWQPGAALDPEGPWDDDEEEEPGGPAEAAAAAASSPPAYADVLPTYEQAVCCGRRCPRRPGLLPLVVRGSTRPKVISARRPASGRCVYSGSIPHVGGGVAGGGNFDTSLPPVPTAQAAAPPLRNRLAALAHAARVVFWAGREPGGGLQPGVVSSR</sequence>
<dbReference type="AlphaFoldDB" id="A0A8H8A1K4"/>
<feature type="compositionally biased region" description="Low complexity" evidence="1">
    <location>
        <begin position="33"/>
        <end position="45"/>
    </location>
</feature>
<reference evidence="2 3" key="1">
    <citation type="journal article" name="Sci. Rep.">
        <title>Genome-scale phylogenetic analyses confirm Olpidium as the closest living zoosporic fungus to the non-flagellated, terrestrial fungi.</title>
        <authorList>
            <person name="Chang Y."/>
            <person name="Rochon D."/>
            <person name="Sekimoto S."/>
            <person name="Wang Y."/>
            <person name="Chovatia M."/>
            <person name="Sandor L."/>
            <person name="Salamov A."/>
            <person name="Grigoriev I.V."/>
            <person name="Stajich J.E."/>
            <person name="Spatafora J.W."/>
        </authorList>
    </citation>
    <scope>NUCLEOTIDE SEQUENCE [LARGE SCALE GENOMIC DNA]</scope>
    <source>
        <strain evidence="2">S191</strain>
    </source>
</reference>
<dbReference type="Proteomes" id="UP000673691">
    <property type="component" value="Unassembled WGS sequence"/>
</dbReference>
<name>A0A8H8A1K4_9FUNG</name>
<feature type="region of interest" description="Disordered" evidence="1">
    <location>
        <begin position="1"/>
        <end position="45"/>
    </location>
</feature>
<evidence type="ECO:0000313" key="3">
    <source>
        <dbReference type="Proteomes" id="UP000673691"/>
    </source>
</evidence>
<comment type="caution">
    <text evidence="2">The sequence shown here is derived from an EMBL/GenBank/DDBJ whole genome shotgun (WGS) entry which is preliminary data.</text>
</comment>
<organism evidence="2 3">
    <name type="scientific">Olpidium bornovanus</name>
    <dbReference type="NCBI Taxonomy" id="278681"/>
    <lineage>
        <taxon>Eukaryota</taxon>
        <taxon>Fungi</taxon>
        <taxon>Fungi incertae sedis</taxon>
        <taxon>Olpidiomycota</taxon>
        <taxon>Olpidiomycotina</taxon>
        <taxon>Olpidiomycetes</taxon>
        <taxon>Olpidiales</taxon>
        <taxon>Olpidiaceae</taxon>
        <taxon>Olpidium</taxon>
    </lineage>
</organism>
<accession>A0A8H8A1K4</accession>